<organism evidence="9 10">
    <name type="scientific">Cerasibacillus terrae</name>
    <dbReference type="NCBI Taxonomy" id="2498845"/>
    <lineage>
        <taxon>Bacteria</taxon>
        <taxon>Bacillati</taxon>
        <taxon>Bacillota</taxon>
        <taxon>Bacilli</taxon>
        <taxon>Bacillales</taxon>
        <taxon>Bacillaceae</taxon>
        <taxon>Cerasibacillus</taxon>
    </lineage>
</organism>
<evidence type="ECO:0000256" key="6">
    <source>
        <dbReference type="ARBA" id="ARBA00022840"/>
    </source>
</evidence>
<dbReference type="InterPro" id="IPR013750">
    <property type="entry name" value="GHMP_kinase_C_dom"/>
</dbReference>
<dbReference type="OrthoDB" id="1522677at2"/>
<accession>A0A5C8NSZ4</accession>
<evidence type="ECO:0000256" key="3">
    <source>
        <dbReference type="ARBA" id="ARBA00022679"/>
    </source>
</evidence>
<dbReference type="SUPFAM" id="SSF54211">
    <property type="entry name" value="Ribosomal protein S5 domain 2-like"/>
    <property type="match status" value="1"/>
</dbReference>
<gene>
    <name evidence="9" type="ORF">FHP05_10655</name>
</gene>
<feature type="domain" description="GHMP kinase C-terminal" evidence="8">
    <location>
        <begin position="270"/>
        <end position="349"/>
    </location>
</feature>
<evidence type="ECO:0000256" key="5">
    <source>
        <dbReference type="ARBA" id="ARBA00022777"/>
    </source>
</evidence>
<name>A0A5C8NSZ4_9BACI</name>
<evidence type="ECO:0000313" key="10">
    <source>
        <dbReference type="Proteomes" id="UP000321574"/>
    </source>
</evidence>
<dbReference type="GO" id="GO:0004631">
    <property type="term" value="F:phosphomevalonate kinase activity"/>
    <property type="evidence" value="ECO:0007669"/>
    <property type="project" value="UniProtKB-EC"/>
</dbReference>
<keyword evidence="6" id="KW-0067">ATP-binding</keyword>
<dbReference type="GO" id="GO:0005524">
    <property type="term" value="F:ATP binding"/>
    <property type="evidence" value="ECO:0007669"/>
    <property type="project" value="UniProtKB-KW"/>
</dbReference>
<evidence type="ECO:0000256" key="4">
    <source>
        <dbReference type="ARBA" id="ARBA00022741"/>
    </source>
</evidence>
<dbReference type="Gene3D" id="3.30.230.10">
    <property type="match status" value="1"/>
</dbReference>
<keyword evidence="4" id="KW-0547">Nucleotide-binding</keyword>
<proteinExistence type="predicted"/>
<evidence type="ECO:0000256" key="2">
    <source>
        <dbReference type="ARBA" id="ARBA00012958"/>
    </source>
</evidence>
<dbReference type="InterPro" id="IPR020568">
    <property type="entry name" value="Ribosomal_Su5_D2-typ_SF"/>
</dbReference>
<dbReference type="InterPro" id="IPR036554">
    <property type="entry name" value="GHMP_kinase_C_sf"/>
</dbReference>
<evidence type="ECO:0000259" key="8">
    <source>
        <dbReference type="Pfam" id="PF08544"/>
    </source>
</evidence>
<reference evidence="9 10" key="1">
    <citation type="submission" date="2019-06" db="EMBL/GenBank/DDBJ databases">
        <title>Cerasibacillus sp. nov., isolated from maize field.</title>
        <authorList>
            <person name="Lin S.-Y."/>
            <person name="Tsai C.-F."/>
            <person name="Young C.-C."/>
        </authorList>
    </citation>
    <scope>NUCLEOTIDE SEQUENCE [LARGE SCALE GENOMIC DNA]</scope>
    <source>
        <strain evidence="9 10">CC-CFT480</strain>
    </source>
</reference>
<dbReference type="GO" id="GO:0019287">
    <property type="term" value="P:isopentenyl diphosphate biosynthetic process, mevalonate pathway"/>
    <property type="evidence" value="ECO:0007669"/>
    <property type="project" value="UniProtKB-UniPathway"/>
</dbReference>
<dbReference type="EMBL" id="VDUW01000007">
    <property type="protein sequence ID" value="TXL63633.1"/>
    <property type="molecule type" value="Genomic_DNA"/>
</dbReference>
<comment type="caution">
    <text evidence="9">The sequence shown here is derived from an EMBL/GenBank/DDBJ whole genome shotgun (WGS) entry which is preliminary data.</text>
</comment>
<keyword evidence="5 9" id="KW-0418">Kinase</keyword>
<dbReference type="Proteomes" id="UP000321574">
    <property type="component" value="Unassembled WGS sequence"/>
</dbReference>
<dbReference type="Pfam" id="PF00288">
    <property type="entry name" value="GHMP_kinases_N"/>
    <property type="match status" value="1"/>
</dbReference>
<dbReference type="Pfam" id="PF08544">
    <property type="entry name" value="GHMP_kinases_C"/>
    <property type="match status" value="1"/>
</dbReference>
<dbReference type="InterPro" id="IPR005917">
    <property type="entry name" value="Pmev_kinase_bact"/>
</dbReference>
<dbReference type="InterPro" id="IPR014721">
    <property type="entry name" value="Ribsml_uS5_D2-typ_fold_subgr"/>
</dbReference>
<keyword evidence="3 9" id="KW-0808">Transferase</keyword>
<protein>
    <recommendedName>
        <fullName evidence="2">phosphomevalonate kinase</fullName>
        <ecNumber evidence="2">2.7.4.2</ecNumber>
    </recommendedName>
</protein>
<evidence type="ECO:0000256" key="1">
    <source>
        <dbReference type="ARBA" id="ARBA00005017"/>
    </source>
</evidence>
<dbReference type="PANTHER" id="PTHR31814:SF2">
    <property type="entry name" value="PHOSPHOMEVALONATE KINASE"/>
    <property type="match status" value="1"/>
</dbReference>
<feature type="domain" description="GHMP kinase N-terminal" evidence="7">
    <location>
        <begin position="88"/>
        <end position="175"/>
    </location>
</feature>
<sequence length="366" mass="40018">MSTSILTIKTPGKLNIAGEFAVLEPYKKMATMAVDRFVYTTILSNNKCLLSLDNFDLLNVEWTFTKQNVHIMSEDKRVSFVESAMSIAIRYLEENKFSWSPFKLSVNSELADKSGVKYGLGSSAAVSVSVITAILHKFLQKKPDPSLIFRLAAISHAKTQGNGSGADVAASSFGGVIEYSSFQAYWLNEVYQSTDQVIELVKRDWPFLSIRPIQIPDHVYICIGWTGKPASTPKLVDKVLQLKQDNPTKFAHFLTESEQAVEKFMNGMQASDIPLILEGIKQNRMALRTVGQNANVEIETPSLSKLCDLAELHGGAGKPSGAGGGDSGIAFMPSESSAKALMKAWEQEGIKPLDLKISTSGSIILE</sequence>
<dbReference type="Gene3D" id="3.30.70.890">
    <property type="entry name" value="GHMP kinase, C-terminal domain"/>
    <property type="match status" value="1"/>
</dbReference>
<dbReference type="PANTHER" id="PTHR31814">
    <property type="match status" value="1"/>
</dbReference>
<dbReference type="SUPFAM" id="SSF55060">
    <property type="entry name" value="GHMP Kinase, C-terminal domain"/>
    <property type="match status" value="1"/>
</dbReference>
<dbReference type="InterPro" id="IPR035102">
    <property type="entry name" value="Phosphomevalonate_kinase"/>
</dbReference>
<dbReference type="EC" id="2.7.4.2" evidence="2"/>
<comment type="pathway">
    <text evidence="1">Isoprenoid biosynthesis; isopentenyl diphosphate biosynthesis via mevalonate pathway; isopentenyl diphosphate from (R)-mevalonate: step 2/3.</text>
</comment>
<evidence type="ECO:0000313" key="9">
    <source>
        <dbReference type="EMBL" id="TXL63633.1"/>
    </source>
</evidence>
<dbReference type="UniPathway" id="UPA00057">
    <property type="reaction ID" value="UER00099"/>
</dbReference>
<dbReference type="AlphaFoldDB" id="A0A5C8NSZ4"/>
<dbReference type="RefSeq" id="WP_147668073.1">
    <property type="nucleotide sequence ID" value="NZ_VDUW01000007.1"/>
</dbReference>
<evidence type="ECO:0000259" key="7">
    <source>
        <dbReference type="Pfam" id="PF00288"/>
    </source>
</evidence>
<dbReference type="NCBIfam" id="TIGR01220">
    <property type="entry name" value="Pmev_kin_Gr_pos"/>
    <property type="match status" value="1"/>
</dbReference>
<dbReference type="InterPro" id="IPR006204">
    <property type="entry name" value="GHMP_kinase_N_dom"/>
</dbReference>
<keyword evidence="10" id="KW-1185">Reference proteome</keyword>
<dbReference type="PRINTS" id="PR00959">
    <property type="entry name" value="MEVGALKINASE"/>
</dbReference>